<dbReference type="Proteomes" id="UP000236395">
    <property type="component" value="Unassembled WGS sequence"/>
</dbReference>
<evidence type="ECO:0000313" key="2">
    <source>
        <dbReference type="EMBL" id="MBE2128936.1"/>
    </source>
</evidence>
<evidence type="ECO:0000313" key="5">
    <source>
        <dbReference type="Proteomes" id="UP000596960"/>
    </source>
</evidence>
<comment type="caution">
    <text evidence="3">The sequence shown here is derived from an EMBL/GenBank/DDBJ whole genome shotgun (WGS) entry which is preliminary data.</text>
</comment>
<feature type="coiled-coil region" evidence="1">
    <location>
        <begin position="72"/>
        <end position="99"/>
    </location>
</feature>
<name>A0A2K4AFH3_9STAP</name>
<dbReference type="GeneID" id="98346796"/>
<evidence type="ECO:0008006" key="6">
    <source>
        <dbReference type="Google" id="ProtNLM"/>
    </source>
</evidence>
<reference evidence="3 4" key="1">
    <citation type="submission" date="2017-08" db="EMBL/GenBank/DDBJ databases">
        <title>Draft genome sequences of 64 type strains of genus Staph aureus.</title>
        <authorList>
            <person name="Cole K."/>
            <person name="Golubchik T."/>
            <person name="Russell J."/>
            <person name="Foster D."/>
            <person name="Llewelyn M."/>
            <person name="Wilson D."/>
            <person name="Crook D."/>
            <person name="Paul J."/>
        </authorList>
    </citation>
    <scope>NUCLEOTIDE SEQUENCE [LARGE SCALE GENOMIC DNA]</scope>
    <source>
        <strain evidence="3 4">DSM 28300</strain>
    </source>
</reference>
<dbReference type="EMBL" id="PPQS01000042">
    <property type="protein sequence ID" value="PNZ48852.1"/>
    <property type="molecule type" value="Genomic_DNA"/>
</dbReference>
<sequence length="108" mass="13243">MFSGYKKISDLETAYDEERRKLNDKLEQLQEIKHQIKLDCEYSYDCFLYLKNKMDYSQESNVKMTHIINEFNDEMTQRIKNEELKIERSKDELKREYLKEIEKMGGRE</sequence>
<feature type="coiled-coil region" evidence="1">
    <location>
        <begin position="8"/>
        <end position="39"/>
    </location>
</feature>
<evidence type="ECO:0000313" key="3">
    <source>
        <dbReference type="EMBL" id="PNZ48852.1"/>
    </source>
</evidence>
<gene>
    <name evidence="3" type="ORF">CD116_09315</name>
    <name evidence="2" type="ORF">ILQ21_07755</name>
</gene>
<keyword evidence="5" id="KW-1185">Reference proteome</keyword>
<proteinExistence type="predicted"/>
<dbReference type="Proteomes" id="UP000596960">
    <property type="component" value="Unassembled WGS sequence"/>
</dbReference>
<dbReference type="RefSeq" id="WP_047549990.1">
    <property type="nucleotide sequence ID" value="NZ_CBCSFW010000005.1"/>
</dbReference>
<accession>A0A2K4AFH3</accession>
<keyword evidence="1" id="KW-0175">Coiled coil</keyword>
<evidence type="ECO:0000313" key="4">
    <source>
        <dbReference type="Proteomes" id="UP000236395"/>
    </source>
</evidence>
<organism evidence="3 4">
    <name type="scientific">Staphylococcus schweitzeri</name>
    <dbReference type="NCBI Taxonomy" id="1654388"/>
    <lineage>
        <taxon>Bacteria</taxon>
        <taxon>Bacillati</taxon>
        <taxon>Bacillota</taxon>
        <taxon>Bacilli</taxon>
        <taxon>Bacillales</taxon>
        <taxon>Staphylococcaceae</taxon>
        <taxon>Staphylococcus</taxon>
    </lineage>
</organism>
<reference evidence="2 5" key="2">
    <citation type="submission" date="2020-10" db="EMBL/GenBank/DDBJ databases">
        <title>Phenotypic and genomic profiling of Staphylococcus argenteus in Canada and the United States and recommendations for clinical result reporting.</title>
        <authorList>
            <person name="Eshaghi A."/>
            <person name="Bommersbach C."/>
            <person name="Zitterman S."/>
            <person name="Burnham C.-A.D."/>
            <person name="Patel R."/>
            <person name="Schuetz A.N."/>
            <person name="Patel S.N."/>
            <person name="Kus J.V."/>
        </authorList>
    </citation>
    <scope>NUCLEOTIDE SEQUENCE [LARGE SCALE GENOMIC DNA]</scope>
    <source>
        <strain evidence="2 5">DSM 28300</strain>
    </source>
</reference>
<dbReference type="EMBL" id="JADAMT010000010">
    <property type="protein sequence ID" value="MBE2128936.1"/>
    <property type="molecule type" value="Genomic_DNA"/>
</dbReference>
<dbReference type="AlphaFoldDB" id="A0A2K4AFH3"/>
<protein>
    <recommendedName>
        <fullName evidence="6">Cytosolic protein</fullName>
    </recommendedName>
</protein>
<evidence type="ECO:0000256" key="1">
    <source>
        <dbReference type="SAM" id="Coils"/>
    </source>
</evidence>